<evidence type="ECO:0000256" key="3">
    <source>
        <dbReference type="ARBA" id="ARBA00022483"/>
    </source>
</evidence>
<keyword evidence="9" id="KW-1053">Target membrane</keyword>
<evidence type="ECO:0000256" key="7">
    <source>
        <dbReference type="ARBA" id="ARBA00022699"/>
    </source>
</evidence>
<sequence length="392" mass="45299">MTYSMVDDIFQRADDTIEYNDHATDGMNEGMVALFKSFILREDYDAAMDFIEDCIDYVPTPFVLNEIIFRIMMNCNEKLAYKASDYLEGRLRAMFVHEDQKSIFINALKDQSGTKPDIWDAFSHFVWSSLYNLKVSEAYHNHKEYAKSPNCDLLVDIYIKAFLKCSIKSDILGSRVEERLSGLLKWMSLYYKYNFGDEPVLSYLHRLLDYIVDSEISSNSCLPSCVKIHTANLSQYMFLILNICKDVFATLEKQQRFFNYSMSFPLITKVCQYRLHELIEEKTLPQHPGMLTLKSIVGNYFFHRPEKKRRSCRGKKLKKFSKVPIPGDTNFHNGCRLGRPADLLCALYEGKTHDINKKNSAGNTPLHEACLASSYLCCKFLIEESGGKNIKV</sequence>
<organism evidence="10 11">
    <name type="scientific">Araneus ventricosus</name>
    <name type="common">Orbweaver spider</name>
    <name type="synonym">Epeira ventricosa</name>
    <dbReference type="NCBI Taxonomy" id="182803"/>
    <lineage>
        <taxon>Eukaryota</taxon>
        <taxon>Metazoa</taxon>
        <taxon>Ecdysozoa</taxon>
        <taxon>Arthropoda</taxon>
        <taxon>Chelicerata</taxon>
        <taxon>Arachnida</taxon>
        <taxon>Araneae</taxon>
        <taxon>Araneomorphae</taxon>
        <taxon>Entelegynae</taxon>
        <taxon>Araneoidea</taxon>
        <taxon>Araneidae</taxon>
        <taxon>Araneus</taxon>
    </lineage>
</organism>
<evidence type="ECO:0000256" key="5">
    <source>
        <dbReference type="ARBA" id="ARBA00022537"/>
    </source>
</evidence>
<keyword evidence="7" id="KW-0528">Neurotoxin</keyword>
<protein>
    <submittedName>
        <fullName evidence="10">Uncharacterized protein</fullName>
    </submittedName>
</protein>
<dbReference type="GO" id="GO:0006887">
    <property type="term" value="P:exocytosis"/>
    <property type="evidence" value="ECO:0007669"/>
    <property type="project" value="UniProtKB-KW"/>
</dbReference>
<evidence type="ECO:0000256" key="4">
    <source>
        <dbReference type="ARBA" id="ARBA00022525"/>
    </source>
</evidence>
<evidence type="ECO:0000313" key="10">
    <source>
        <dbReference type="EMBL" id="GBN65310.1"/>
    </source>
</evidence>
<keyword evidence="11" id="KW-1185">Reference proteome</keyword>
<keyword evidence="9" id="KW-0472">Membrane</keyword>
<dbReference type="GO" id="GO:0044218">
    <property type="term" value="C:other organism cell membrane"/>
    <property type="evidence" value="ECO:0007669"/>
    <property type="project" value="UniProtKB-KW"/>
</dbReference>
<dbReference type="Gene3D" id="1.25.40.20">
    <property type="entry name" value="Ankyrin repeat-containing domain"/>
    <property type="match status" value="1"/>
</dbReference>
<proteinExistence type="predicted"/>
<evidence type="ECO:0000256" key="2">
    <source>
        <dbReference type="ARBA" id="ARBA00004613"/>
    </source>
</evidence>
<dbReference type="SUPFAM" id="SSF48403">
    <property type="entry name" value="Ankyrin repeat"/>
    <property type="match status" value="1"/>
</dbReference>
<comment type="subcellular location">
    <subcellularLocation>
        <location evidence="2">Secreted</location>
    </subcellularLocation>
    <subcellularLocation>
        <location evidence="1">Target cell membrane</location>
    </subcellularLocation>
</comment>
<dbReference type="OrthoDB" id="6421737at2759"/>
<keyword evidence="3" id="KW-0268">Exocytosis</keyword>
<dbReference type="GO" id="GO:0005576">
    <property type="term" value="C:extracellular region"/>
    <property type="evidence" value="ECO:0007669"/>
    <property type="project" value="UniProtKB-SubCell"/>
</dbReference>
<gene>
    <name evidence="10" type="ORF">AVEN_242516_1</name>
</gene>
<accession>A0A4Y2QPW7</accession>
<keyword evidence="4" id="KW-0964">Secreted</keyword>
<dbReference type="GO" id="GO:0090729">
    <property type="term" value="F:toxin activity"/>
    <property type="evidence" value="ECO:0007669"/>
    <property type="project" value="UniProtKB-KW"/>
</dbReference>
<dbReference type="AlphaFoldDB" id="A0A4Y2QPW7"/>
<dbReference type="EMBL" id="BGPR01014463">
    <property type="protein sequence ID" value="GBN65310.1"/>
    <property type="molecule type" value="Genomic_DNA"/>
</dbReference>
<evidence type="ECO:0000256" key="6">
    <source>
        <dbReference type="ARBA" id="ARBA00022656"/>
    </source>
</evidence>
<keyword evidence="8" id="KW-0638">Presynaptic neurotoxin</keyword>
<evidence type="ECO:0000256" key="9">
    <source>
        <dbReference type="ARBA" id="ARBA00023298"/>
    </source>
</evidence>
<name>A0A4Y2QPW7_ARAVE</name>
<reference evidence="10 11" key="1">
    <citation type="journal article" date="2019" name="Sci. Rep.">
        <title>Orb-weaving spider Araneus ventricosus genome elucidates the spidroin gene catalogue.</title>
        <authorList>
            <person name="Kono N."/>
            <person name="Nakamura H."/>
            <person name="Ohtoshi R."/>
            <person name="Moran D.A.P."/>
            <person name="Shinohara A."/>
            <person name="Yoshida Y."/>
            <person name="Fujiwara M."/>
            <person name="Mori M."/>
            <person name="Tomita M."/>
            <person name="Arakawa K."/>
        </authorList>
    </citation>
    <scope>NUCLEOTIDE SEQUENCE [LARGE SCALE GENOMIC DNA]</scope>
</reference>
<dbReference type="GO" id="GO:0044231">
    <property type="term" value="C:host cell presynaptic membrane"/>
    <property type="evidence" value="ECO:0007669"/>
    <property type="project" value="UniProtKB-KW"/>
</dbReference>
<keyword evidence="6" id="KW-0800">Toxin</keyword>
<evidence type="ECO:0000313" key="11">
    <source>
        <dbReference type="Proteomes" id="UP000499080"/>
    </source>
</evidence>
<dbReference type="Proteomes" id="UP000499080">
    <property type="component" value="Unassembled WGS sequence"/>
</dbReference>
<dbReference type="InterPro" id="IPR036770">
    <property type="entry name" value="Ankyrin_rpt-contain_sf"/>
</dbReference>
<evidence type="ECO:0000256" key="8">
    <source>
        <dbReference type="ARBA" id="ARBA00023028"/>
    </source>
</evidence>
<keyword evidence="5" id="KW-1052">Target cell membrane</keyword>
<comment type="caution">
    <text evidence="10">The sequence shown here is derived from an EMBL/GenBank/DDBJ whole genome shotgun (WGS) entry which is preliminary data.</text>
</comment>
<evidence type="ECO:0000256" key="1">
    <source>
        <dbReference type="ARBA" id="ARBA00004175"/>
    </source>
</evidence>